<evidence type="ECO:0000313" key="1">
    <source>
        <dbReference type="EMBL" id="KAK7343379.1"/>
    </source>
</evidence>
<accession>A0AAN9LWF6</accession>
<protein>
    <submittedName>
        <fullName evidence="1">Uncharacterized protein</fullName>
    </submittedName>
</protein>
<comment type="caution">
    <text evidence="1">The sequence shown here is derived from an EMBL/GenBank/DDBJ whole genome shotgun (WGS) entry which is preliminary data.</text>
</comment>
<organism evidence="1 2">
    <name type="scientific">Canavalia gladiata</name>
    <name type="common">Sword bean</name>
    <name type="synonym">Dolichos gladiatus</name>
    <dbReference type="NCBI Taxonomy" id="3824"/>
    <lineage>
        <taxon>Eukaryota</taxon>
        <taxon>Viridiplantae</taxon>
        <taxon>Streptophyta</taxon>
        <taxon>Embryophyta</taxon>
        <taxon>Tracheophyta</taxon>
        <taxon>Spermatophyta</taxon>
        <taxon>Magnoliopsida</taxon>
        <taxon>eudicotyledons</taxon>
        <taxon>Gunneridae</taxon>
        <taxon>Pentapetalae</taxon>
        <taxon>rosids</taxon>
        <taxon>fabids</taxon>
        <taxon>Fabales</taxon>
        <taxon>Fabaceae</taxon>
        <taxon>Papilionoideae</taxon>
        <taxon>50 kb inversion clade</taxon>
        <taxon>NPAAA clade</taxon>
        <taxon>indigoferoid/millettioid clade</taxon>
        <taxon>Phaseoleae</taxon>
        <taxon>Canavalia</taxon>
    </lineage>
</organism>
<sequence>MHGRNCNLFLKSLFWERKLAVNYTRSLKDTCFFPSFSPLYLCYLSSRPKKRKSLQGRAPASLFPVEEIDLKMQCCSLPQCQEGLANKQGKECE</sequence>
<keyword evidence="2" id="KW-1185">Reference proteome</keyword>
<dbReference type="EMBL" id="JAYMYQ010000003">
    <property type="protein sequence ID" value="KAK7343379.1"/>
    <property type="molecule type" value="Genomic_DNA"/>
</dbReference>
<dbReference type="AlphaFoldDB" id="A0AAN9LWF6"/>
<name>A0AAN9LWF6_CANGL</name>
<dbReference type="Proteomes" id="UP001367508">
    <property type="component" value="Unassembled WGS sequence"/>
</dbReference>
<gene>
    <name evidence="1" type="ORF">VNO77_12068</name>
</gene>
<evidence type="ECO:0000313" key="2">
    <source>
        <dbReference type="Proteomes" id="UP001367508"/>
    </source>
</evidence>
<proteinExistence type="predicted"/>
<reference evidence="1 2" key="1">
    <citation type="submission" date="2024-01" db="EMBL/GenBank/DDBJ databases">
        <title>The genomes of 5 underutilized Papilionoideae crops provide insights into root nodulation and disease resistanc.</title>
        <authorList>
            <person name="Jiang F."/>
        </authorList>
    </citation>
    <scope>NUCLEOTIDE SEQUENCE [LARGE SCALE GENOMIC DNA]</scope>
    <source>
        <strain evidence="1">LVBAO_FW01</strain>
        <tissue evidence="1">Leaves</tissue>
    </source>
</reference>